<sequence>MRAIRDNADGFLGWKLSELHKLRCELYKIGCELHKIEHELHKLACELHKLNIKAEKPPRRMAFLLLTICSLLLFFI</sequence>
<dbReference type="Proteomes" id="UP000188184">
    <property type="component" value="Chromosome"/>
</dbReference>
<dbReference type="EMBL" id="CP019640">
    <property type="protein sequence ID" value="AQQ54238.1"/>
    <property type="molecule type" value="Genomic_DNA"/>
</dbReference>
<gene>
    <name evidence="1" type="ORF">B0X71_14785</name>
</gene>
<name>A0A1Q2L1A6_9BACL</name>
<protein>
    <submittedName>
        <fullName evidence="1">Uncharacterized protein</fullName>
    </submittedName>
</protein>
<organism evidence="1 2">
    <name type="scientific">Planococcus lenghuensis</name>
    <dbReference type="NCBI Taxonomy" id="2213202"/>
    <lineage>
        <taxon>Bacteria</taxon>
        <taxon>Bacillati</taxon>
        <taxon>Bacillota</taxon>
        <taxon>Bacilli</taxon>
        <taxon>Bacillales</taxon>
        <taxon>Caryophanaceae</taxon>
        <taxon>Planococcus</taxon>
    </lineage>
</organism>
<dbReference type="AlphaFoldDB" id="A0A1Q2L1A6"/>
<keyword evidence="2" id="KW-1185">Reference proteome</keyword>
<evidence type="ECO:0000313" key="1">
    <source>
        <dbReference type="EMBL" id="AQQ54238.1"/>
    </source>
</evidence>
<dbReference type="KEGG" id="pmar:B0X71_14785"/>
<accession>A0A1Q2L1A6</accession>
<evidence type="ECO:0000313" key="2">
    <source>
        <dbReference type="Proteomes" id="UP000188184"/>
    </source>
</evidence>
<proteinExistence type="predicted"/>
<reference evidence="1 2" key="1">
    <citation type="submission" date="2017-02" db="EMBL/GenBank/DDBJ databases">
        <title>The complete genomic sequence of a novel cold adapted crude oil-degrading bacterium Planococcus qaidamina Y42.</title>
        <authorList>
            <person name="Yang R."/>
        </authorList>
    </citation>
    <scope>NUCLEOTIDE SEQUENCE [LARGE SCALE GENOMIC DNA]</scope>
    <source>
        <strain evidence="1 2">Y42</strain>
    </source>
</reference>